<dbReference type="HOGENOM" id="CLU_2026433_0_0_1"/>
<proteinExistence type="predicted"/>
<dbReference type="AlphaFoldDB" id="A0A0D2CZR6"/>
<accession>A0A0D2CZR6</accession>
<evidence type="ECO:0000313" key="2">
    <source>
        <dbReference type="EMBL" id="KIW70756.1"/>
    </source>
</evidence>
<dbReference type="EMBL" id="KN846957">
    <property type="protein sequence ID" value="KIW70756.1"/>
    <property type="molecule type" value="Genomic_DNA"/>
</dbReference>
<reference evidence="2 3" key="1">
    <citation type="submission" date="2015-01" db="EMBL/GenBank/DDBJ databases">
        <title>The Genome Sequence of Capronia semiimmersa CBS27337.</title>
        <authorList>
            <consortium name="The Broad Institute Genomics Platform"/>
            <person name="Cuomo C."/>
            <person name="de Hoog S."/>
            <person name="Gorbushina A."/>
            <person name="Stielow B."/>
            <person name="Teixiera M."/>
            <person name="Abouelleil A."/>
            <person name="Chapman S.B."/>
            <person name="Priest M."/>
            <person name="Young S.K."/>
            <person name="Wortman J."/>
            <person name="Nusbaum C."/>
            <person name="Birren B."/>
        </authorList>
    </citation>
    <scope>NUCLEOTIDE SEQUENCE [LARGE SCALE GENOMIC DNA]</scope>
    <source>
        <strain evidence="2 3">CBS 27337</strain>
    </source>
</reference>
<protein>
    <submittedName>
        <fullName evidence="2">Uncharacterized protein</fullName>
    </submittedName>
</protein>
<evidence type="ECO:0000313" key="3">
    <source>
        <dbReference type="Proteomes" id="UP000054266"/>
    </source>
</evidence>
<feature type="compositionally biased region" description="Basic and acidic residues" evidence="1">
    <location>
        <begin position="1"/>
        <end position="11"/>
    </location>
</feature>
<organism evidence="2 3">
    <name type="scientific">Phialophora macrospora</name>
    <dbReference type="NCBI Taxonomy" id="1851006"/>
    <lineage>
        <taxon>Eukaryota</taxon>
        <taxon>Fungi</taxon>
        <taxon>Dikarya</taxon>
        <taxon>Ascomycota</taxon>
        <taxon>Pezizomycotina</taxon>
        <taxon>Eurotiomycetes</taxon>
        <taxon>Chaetothyriomycetidae</taxon>
        <taxon>Chaetothyriales</taxon>
        <taxon>Herpotrichiellaceae</taxon>
        <taxon>Phialophora</taxon>
    </lineage>
</organism>
<keyword evidence="3" id="KW-1185">Reference proteome</keyword>
<gene>
    <name evidence="2" type="ORF">PV04_02997</name>
</gene>
<name>A0A0D2CZR6_9EURO</name>
<feature type="region of interest" description="Disordered" evidence="1">
    <location>
        <begin position="1"/>
        <end position="20"/>
    </location>
</feature>
<sequence length="122" mass="13085">MTHTSDNDHKGATTPNANSSYCDSFAIINRDPSEVSHGELHAPLKSHPLRSWISSADEAYRTVDRVDPRRVEDGGLLPRFHRGRPAGDRGAVAPAPMAAGIVASDVRGVGRGRDGLDGFRSL</sequence>
<evidence type="ECO:0000256" key="1">
    <source>
        <dbReference type="SAM" id="MobiDB-lite"/>
    </source>
</evidence>
<dbReference type="Proteomes" id="UP000054266">
    <property type="component" value="Unassembled WGS sequence"/>
</dbReference>